<dbReference type="RefSeq" id="WP_142942626.1">
    <property type="nucleotide sequence ID" value="NZ_VIKR01000003.1"/>
</dbReference>
<dbReference type="EMBL" id="VIKR01000003">
    <property type="protein sequence ID" value="TQV73919.1"/>
    <property type="molecule type" value="Genomic_DNA"/>
</dbReference>
<comment type="caution">
    <text evidence="13">The sequence shown here is derived from an EMBL/GenBank/DDBJ whole genome shotgun (WGS) entry which is preliminary data.</text>
</comment>
<evidence type="ECO:0000256" key="11">
    <source>
        <dbReference type="SAM" id="Phobius"/>
    </source>
</evidence>
<evidence type="ECO:0000313" key="13">
    <source>
        <dbReference type="EMBL" id="TQV73919.1"/>
    </source>
</evidence>
<evidence type="ECO:0000256" key="8">
    <source>
        <dbReference type="ARBA" id="ARBA00022989"/>
    </source>
</evidence>
<keyword evidence="7" id="KW-0653">Protein transport</keyword>
<dbReference type="NCBIfam" id="TIGR01713">
    <property type="entry name" value="typeII_sec_gspC"/>
    <property type="match status" value="1"/>
</dbReference>
<protein>
    <submittedName>
        <fullName evidence="13">Type II secretion system protein GspC</fullName>
    </submittedName>
</protein>
<evidence type="ECO:0000256" key="2">
    <source>
        <dbReference type="ARBA" id="ARBA00007986"/>
    </source>
</evidence>
<dbReference type="GO" id="GO:0015627">
    <property type="term" value="C:type II protein secretion system complex"/>
    <property type="evidence" value="ECO:0007669"/>
    <property type="project" value="InterPro"/>
</dbReference>
<keyword evidence="14" id="KW-1185">Reference proteome</keyword>
<reference evidence="13 14" key="1">
    <citation type="submission" date="2019-06" db="EMBL/GenBank/DDBJ databases">
        <title>Draft genome of Aliikangiella marina GYP-15.</title>
        <authorList>
            <person name="Wang G."/>
        </authorList>
    </citation>
    <scope>NUCLEOTIDE SEQUENCE [LARGE SCALE GENOMIC DNA]</scope>
    <source>
        <strain evidence="13 14">GYP-15</strain>
    </source>
</reference>
<dbReference type="GO" id="GO:0015628">
    <property type="term" value="P:protein secretion by the type II secretion system"/>
    <property type="evidence" value="ECO:0007669"/>
    <property type="project" value="InterPro"/>
</dbReference>
<dbReference type="Proteomes" id="UP000317839">
    <property type="component" value="Unassembled WGS sequence"/>
</dbReference>
<evidence type="ECO:0000256" key="7">
    <source>
        <dbReference type="ARBA" id="ARBA00022927"/>
    </source>
</evidence>
<evidence type="ECO:0000256" key="6">
    <source>
        <dbReference type="ARBA" id="ARBA00022692"/>
    </source>
</evidence>
<feature type="transmembrane region" description="Helical" evidence="11">
    <location>
        <begin position="21"/>
        <end position="44"/>
    </location>
</feature>
<dbReference type="Pfam" id="PF11356">
    <property type="entry name" value="T2SSC"/>
    <property type="match status" value="1"/>
</dbReference>
<keyword evidence="5" id="KW-0997">Cell inner membrane</keyword>
<dbReference type="AlphaFoldDB" id="A0A545T9N6"/>
<feature type="domain" description="Type II secretion system protein GspC N-terminal" evidence="12">
    <location>
        <begin position="24"/>
        <end position="166"/>
    </location>
</feature>
<evidence type="ECO:0000313" key="14">
    <source>
        <dbReference type="Proteomes" id="UP000317839"/>
    </source>
</evidence>
<accession>A0A545T9N6</accession>
<evidence type="ECO:0000256" key="4">
    <source>
        <dbReference type="ARBA" id="ARBA00022475"/>
    </source>
</evidence>
<sequence>MNFKNLASINWYKNYSNWLPFVQWLGWIIVVYVAAKIFWIWVLYFTAPSEPQPFQVNARPVAGNSQTVDINDVLKRDLFGSIVEAPQEEVVVEENVAPTRLNLKLRGIYAAQTKSKANAIIEDNRGKQAVYFIDDKLNVSGRVYLRQVFFDKVILETNGKREQLSLEKPELAITTSTKTNQIRTSSKKGKGEKRVDDKRSNTRLSQKLNSYRDKLLSDPKSVADVITGSPHMVDGELRGFKIRPGRDRRLFQELGLRNNDVVTAINGVTLDNMQDAMTLMSEAQSLQEVSVDIQRGNEQLSLLLNLSDKQGR</sequence>
<evidence type="ECO:0000259" key="12">
    <source>
        <dbReference type="Pfam" id="PF11356"/>
    </source>
</evidence>
<evidence type="ECO:0000256" key="10">
    <source>
        <dbReference type="SAM" id="MobiDB-lite"/>
    </source>
</evidence>
<keyword evidence="3" id="KW-0813">Transport</keyword>
<dbReference type="OrthoDB" id="1491375at2"/>
<dbReference type="InterPro" id="IPR001639">
    <property type="entry name" value="T2SS_protein-GspC"/>
</dbReference>
<dbReference type="InterPro" id="IPR036034">
    <property type="entry name" value="PDZ_sf"/>
</dbReference>
<feature type="region of interest" description="Disordered" evidence="10">
    <location>
        <begin position="177"/>
        <end position="200"/>
    </location>
</feature>
<keyword evidence="8 11" id="KW-1133">Transmembrane helix</keyword>
<dbReference type="Gene3D" id="2.30.42.10">
    <property type="match status" value="1"/>
</dbReference>
<evidence type="ECO:0000256" key="1">
    <source>
        <dbReference type="ARBA" id="ARBA00004533"/>
    </source>
</evidence>
<evidence type="ECO:0000256" key="9">
    <source>
        <dbReference type="ARBA" id="ARBA00023136"/>
    </source>
</evidence>
<organism evidence="13 14">
    <name type="scientific">Aliikangiella marina</name>
    <dbReference type="NCBI Taxonomy" id="1712262"/>
    <lineage>
        <taxon>Bacteria</taxon>
        <taxon>Pseudomonadati</taxon>
        <taxon>Pseudomonadota</taxon>
        <taxon>Gammaproteobacteria</taxon>
        <taxon>Oceanospirillales</taxon>
        <taxon>Pleioneaceae</taxon>
        <taxon>Aliikangiella</taxon>
    </lineage>
</organism>
<comment type="similarity">
    <text evidence="2">Belongs to the GSP C family.</text>
</comment>
<proteinExistence type="inferred from homology"/>
<comment type="subcellular location">
    <subcellularLocation>
        <location evidence="1">Cell inner membrane</location>
    </subcellularLocation>
</comment>
<name>A0A545T9N6_9GAMM</name>
<dbReference type="SUPFAM" id="SSF50156">
    <property type="entry name" value="PDZ domain-like"/>
    <property type="match status" value="1"/>
</dbReference>
<gene>
    <name evidence="13" type="primary">gspC</name>
    <name evidence="13" type="ORF">FLL45_13725</name>
</gene>
<evidence type="ECO:0000256" key="5">
    <source>
        <dbReference type="ARBA" id="ARBA00022519"/>
    </source>
</evidence>
<dbReference type="Gene3D" id="2.30.30.830">
    <property type="match status" value="1"/>
</dbReference>
<dbReference type="InterPro" id="IPR024961">
    <property type="entry name" value="T2SS_GspC_N"/>
</dbReference>
<dbReference type="GO" id="GO:0005886">
    <property type="term" value="C:plasma membrane"/>
    <property type="evidence" value="ECO:0007669"/>
    <property type="project" value="UniProtKB-SubCell"/>
</dbReference>
<keyword evidence="6 11" id="KW-0812">Transmembrane</keyword>
<keyword evidence="9 11" id="KW-0472">Membrane</keyword>
<evidence type="ECO:0000256" key="3">
    <source>
        <dbReference type="ARBA" id="ARBA00022448"/>
    </source>
</evidence>
<keyword evidence="4" id="KW-1003">Cell membrane</keyword>